<dbReference type="GO" id="GO:0005886">
    <property type="term" value="C:plasma membrane"/>
    <property type="evidence" value="ECO:0007669"/>
    <property type="project" value="TreeGrafter"/>
</dbReference>
<dbReference type="PANTHER" id="PTHR10578:SF107">
    <property type="entry name" value="2-HYDROXYACID OXIDASE 1"/>
    <property type="match status" value="1"/>
</dbReference>
<protein>
    <submittedName>
        <fullName evidence="9">Alpha-hydroxy-acid oxidizing protein</fullName>
    </submittedName>
</protein>
<feature type="active site" description="Proton acceptor" evidence="6">
    <location>
        <position position="296"/>
    </location>
</feature>
<feature type="binding site" evidence="7">
    <location>
        <position position="299"/>
    </location>
    <ligand>
        <name>glyoxylate</name>
        <dbReference type="ChEBI" id="CHEBI:36655"/>
    </ligand>
</feature>
<evidence type="ECO:0000256" key="2">
    <source>
        <dbReference type="ARBA" id="ARBA00022630"/>
    </source>
</evidence>
<dbReference type="InterPro" id="IPR000262">
    <property type="entry name" value="FMN-dep_DH"/>
</dbReference>
<feature type="domain" description="FMN hydroxy acid dehydrogenase" evidence="8">
    <location>
        <begin position="20"/>
        <end position="401"/>
    </location>
</feature>
<feature type="binding site" evidence="7">
    <location>
        <position position="151"/>
    </location>
    <ligand>
        <name>glyoxylate</name>
        <dbReference type="ChEBI" id="CHEBI:36655"/>
    </ligand>
</feature>
<feature type="binding site" evidence="7">
    <location>
        <position position="46"/>
    </location>
    <ligand>
        <name>glyoxylate</name>
        <dbReference type="ChEBI" id="CHEBI:36655"/>
    </ligand>
</feature>
<feature type="binding site" evidence="7">
    <location>
        <position position="296"/>
    </location>
    <ligand>
        <name>glyoxylate</name>
        <dbReference type="ChEBI" id="CHEBI:36655"/>
    </ligand>
</feature>
<dbReference type="InterPro" id="IPR012133">
    <property type="entry name" value="Alpha-hydoxy_acid_DH_FMN"/>
</dbReference>
<dbReference type="PROSITE" id="PS51349">
    <property type="entry name" value="FMN_HYDROXY_ACID_DH_2"/>
    <property type="match status" value="1"/>
</dbReference>
<comment type="cofactor">
    <cofactor evidence="1">
        <name>FMN</name>
        <dbReference type="ChEBI" id="CHEBI:58210"/>
    </cofactor>
</comment>
<dbReference type="CDD" id="cd02809">
    <property type="entry name" value="alpha_hydroxyacid_oxid_FMN"/>
    <property type="match status" value="1"/>
</dbReference>
<sequence length="401" mass="44015">MTNVTAQLDGSPKRRLYAGPDLERAKTIDDLRARTHKLMPRFVLEYLEGGAGDEATLAREREALSEWRFVPRQLVDVSHRSIEAEVLGKPSPMPLAIAPSGLNGLFMLHADTALAEGAARFGVPFTQGTMSNDLMEDVAKVEGLRHWWQLYVFGGDEIWQELLRRAEACGVEAILLTTNAQIYGDREWEARVQIDGKPTPSAAFDATLHPRWAATTLTHGLPSFANVIDFIPKDQRSFFASATWIRDQMWKSLSWDTVAKIRERWKGKLILKGLLHPDDIRRALGSGVDGVALGTHGGRQEDWSVVALDVLPQAREIAGDRMTLLMSGGIRRGTDMLKALALGADAVLTGRATLYGLCAHGADGVHRALQMLHDEARDAMGQIGVVDLKALGPDALVSMKS</sequence>
<organism evidence="9 10">
    <name type="scientific">Sphingomonas chungangi</name>
    <dbReference type="NCBI Taxonomy" id="2683589"/>
    <lineage>
        <taxon>Bacteria</taxon>
        <taxon>Pseudomonadati</taxon>
        <taxon>Pseudomonadota</taxon>
        <taxon>Alphaproteobacteria</taxon>
        <taxon>Sphingomonadales</taxon>
        <taxon>Sphingomonadaceae</taxon>
        <taxon>Sphingomonas</taxon>
    </lineage>
</organism>
<evidence type="ECO:0000256" key="3">
    <source>
        <dbReference type="ARBA" id="ARBA00022643"/>
    </source>
</evidence>
<evidence type="ECO:0000256" key="7">
    <source>
        <dbReference type="PIRSR" id="PIRSR000138-2"/>
    </source>
</evidence>
<dbReference type="Pfam" id="PF01070">
    <property type="entry name" value="FMN_dh"/>
    <property type="match status" value="1"/>
</dbReference>
<feature type="binding site" evidence="7">
    <location>
        <begin position="99"/>
        <end position="101"/>
    </location>
    <ligand>
        <name>FMN</name>
        <dbReference type="ChEBI" id="CHEBI:58210"/>
    </ligand>
</feature>
<dbReference type="EMBL" id="JACEIB010000006">
    <property type="protein sequence ID" value="MBA2934472.1"/>
    <property type="molecule type" value="Genomic_DNA"/>
</dbReference>
<dbReference type="AlphaFoldDB" id="A0A838L715"/>
<dbReference type="SUPFAM" id="SSF51395">
    <property type="entry name" value="FMN-linked oxidoreductases"/>
    <property type="match status" value="1"/>
</dbReference>
<evidence type="ECO:0000256" key="1">
    <source>
        <dbReference type="ARBA" id="ARBA00001917"/>
    </source>
</evidence>
<evidence type="ECO:0000313" key="9">
    <source>
        <dbReference type="EMBL" id="MBA2934472.1"/>
    </source>
</evidence>
<feature type="binding site" evidence="7">
    <location>
        <begin position="350"/>
        <end position="351"/>
    </location>
    <ligand>
        <name>FMN</name>
        <dbReference type="ChEBI" id="CHEBI:58210"/>
    </ligand>
</feature>
<dbReference type="GO" id="GO:0010181">
    <property type="term" value="F:FMN binding"/>
    <property type="evidence" value="ECO:0007669"/>
    <property type="project" value="InterPro"/>
</dbReference>
<dbReference type="PIRSF" id="PIRSF000138">
    <property type="entry name" value="Al-hdrx_acd_dh"/>
    <property type="match status" value="1"/>
</dbReference>
<evidence type="ECO:0000256" key="6">
    <source>
        <dbReference type="PIRSR" id="PIRSR000138-1"/>
    </source>
</evidence>
<dbReference type="PANTHER" id="PTHR10578">
    <property type="entry name" value="S -2-HYDROXY-ACID OXIDASE-RELATED"/>
    <property type="match status" value="1"/>
</dbReference>
<evidence type="ECO:0000313" key="10">
    <source>
        <dbReference type="Proteomes" id="UP000570166"/>
    </source>
</evidence>
<dbReference type="Gene3D" id="3.20.20.70">
    <property type="entry name" value="Aldolase class I"/>
    <property type="match status" value="1"/>
</dbReference>
<dbReference type="GO" id="GO:0004459">
    <property type="term" value="F:L-lactate dehydrogenase (NAD+) activity"/>
    <property type="evidence" value="ECO:0007669"/>
    <property type="project" value="TreeGrafter"/>
</dbReference>
<dbReference type="InterPro" id="IPR037396">
    <property type="entry name" value="FMN_HAD"/>
</dbReference>
<feature type="binding site" evidence="7">
    <location>
        <position position="149"/>
    </location>
    <ligand>
        <name>FMN</name>
        <dbReference type="ChEBI" id="CHEBI:58210"/>
    </ligand>
</feature>
<comment type="similarity">
    <text evidence="5">Belongs to the FMN-dependent alpha-hydroxy acid dehydrogenase family.</text>
</comment>
<dbReference type="Proteomes" id="UP000570166">
    <property type="component" value="Unassembled WGS sequence"/>
</dbReference>
<name>A0A838L715_9SPHN</name>
<feature type="binding site" evidence="7">
    <location>
        <position position="186"/>
    </location>
    <ligand>
        <name>glyoxylate</name>
        <dbReference type="ChEBI" id="CHEBI:36655"/>
    </ligand>
</feature>
<gene>
    <name evidence="9" type="ORF">HZF05_10220</name>
</gene>
<feature type="binding site" evidence="7">
    <location>
        <position position="272"/>
    </location>
    <ligand>
        <name>FMN</name>
        <dbReference type="ChEBI" id="CHEBI:58210"/>
    </ligand>
</feature>
<dbReference type="RefSeq" id="WP_160365950.1">
    <property type="nucleotide sequence ID" value="NZ_JACEIB010000006.1"/>
</dbReference>
<keyword evidence="3 7" id="KW-0288">FMN</keyword>
<keyword evidence="4" id="KW-0560">Oxidoreductase</keyword>
<comment type="caution">
    <text evidence="9">The sequence shown here is derived from an EMBL/GenBank/DDBJ whole genome shotgun (WGS) entry which is preliminary data.</text>
</comment>
<dbReference type="GO" id="GO:0009060">
    <property type="term" value="P:aerobic respiration"/>
    <property type="evidence" value="ECO:0007669"/>
    <property type="project" value="TreeGrafter"/>
</dbReference>
<evidence type="ECO:0000259" key="8">
    <source>
        <dbReference type="PROSITE" id="PS51349"/>
    </source>
</evidence>
<proteinExistence type="inferred from homology"/>
<evidence type="ECO:0000256" key="4">
    <source>
        <dbReference type="ARBA" id="ARBA00023002"/>
    </source>
</evidence>
<feature type="binding site" evidence="7">
    <location>
        <position position="177"/>
    </location>
    <ligand>
        <name>FMN</name>
        <dbReference type="ChEBI" id="CHEBI:58210"/>
    </ligand>
</feature>
<dbReference type="InterPro" id="IPR013785">
    <property type="entry name" value="Aldolase_TIM"/>
</dbReference>
<evidence type="ECO:0000256" key="5">
    <source>
        <dbReference type="ARBA" id="ARBA00024042"/>
    </source>
</evidence>
<accession>A0A838L715</accession>
<keyword evidence="2 7" id="KW-0285">Flavoprotein</keyword>
<keyword evidence="10" id="KW-1185">Reference proteome</keyword>
<reference evidence="9 10" key="1">
    <citation type="submission" date="2020-07" db="EMBL/GenBank/DDBJ databases">
        <authorList>
            <person name="Sun Q."/>
        </authorList>
    </citation>
    <scope>NUCLEOTIDE SEQUENCE [LARGE SCALE GENOMIC DNA]</scope>
    <source>
        <strain evidence="9 10">CGMCC 1.13654</strain>
    </source>
</reference>